<keyword evidence="10" id="KW-1185">Reference proteome</keyword>
<dbReference type="Pfam" id="PF01551">
    <property type="entry name" value="Peptidase_M23"/>
    <property type="match status" value="1"/>
</dbReference>
<evidence type="ECO:0000313" key="9">
    <source>
        <dbReference type="EMBL" id="MDI2090645.1"/>
    </source>
</evidence>
<proteinExistence type="predicted"/>
<keyword evidence="5" id="KW-0862">Zinc</keyword>
<evidence type="ECO:0000256" key="4">
    <source>
        <dbReference type="ARBA" id="ARBA00022801"/>
    </source>
</evidence>
<dbReference type="InterPro" id="IPR016047">
    <property type="entry name" value="M23ase_b-sheet_dom"/>
</dbReference>
<evidence type="ECO:0000256" key="6">
    <source>
        <dbReference type="ARBA" id="ARBA00023049"/>
    </source>
</evidence>
<dbReference type="CDD" id="cd12797">
    <property type="entry name" value="M23_peptidase"/>
    <property type="match status" value="1"/>
</dbReference>
<keyword evidence="3" id="KW-0479">Metal-binding</keyword>
<dbReference type="InterPro" id="IPR011055">
    <property type="entry name" value="Dup_hybrid_motif"/>
</dbReference>
<dbReference type="EMBL" id="JASBAO010000001">
    <property type="protein sequence ID" value="MDI2090645.1"/>
    <property type="molecule type" value="Genomic_DNA"/>
</dbReference>
<evidence type="ECO:0000256" key="1">
    <source>
        <dbReference type="ARBA" id="ARBA00001947"/>
    </source>
</evidence>
<dbReference type="RefSeq" id="WP_281447776.1">
    <property type="nucleotide sequence ID" value="NZ_JASBAO010000001.1"/>
</dbReference>
<evidence type="ECO:0000313" key="10">
    <source>
        <dbReference type="Proteomes" id="UP001431634"/>
    </source>
</evidence>
<feature type="domain" description="M23ase beta-sheet core" evidence="8">
    <location>
        <begin position="350"/>
        <end position="445"/>
    </location>
</feature>
<reference evidence="9" key="1">
    <citation type="submission" date="2023-05" db="EMBL/GenBank/DDBJ databases">
        <title>Whole genome sequence of Commensalibacter sp.</title>
        <authorList>
            <person name="Charoenyingcharoen P."/>
            <person name="Yukphan P."/>
        </authorList>
    </citation>
    <scope>NUCLEOTIDE SEQUENCE</scope>
    <source>
        <strain evidence="9">TBRC 16381</strain>
    </source>
</reference>
<dbReference type="PANTHER" id="PTHR21666:SF288">
    <property type="entry name" value="CELL DIVISION PROTEIN YTFB"/>
    <property type="match status" value="1"/>
</dbReference>
<evidence type="ECO:0000256" key="3">
    <source>
        <dbReference type="ARBA" id="ARBA00022723"/>
    </source>
</evidence>
<feature type="coiled-coil region" evidence="7">
    <location>
        <begin position="257"/>
        <end position="309"/>
    </location>
</feature>
<feature type="coiled-coil region" evidence="7">
    <location>
        <begin position="53"/>
        <end position="147"/>
    </location>
</feature>
<evidence type="ECO:0000256" key="5">
    <source>
        <dbReference type="ARBA" id="ARBA00022833"/>
    </source>
</evidence>
<feature type="coiled-coil region" evidence="7">
    <location>
        <begin position="190"/>
        <end position="224"/>
    </location>
</feature>
<dbReference type="SUPFAM" id="SSF51261">
    <property type="entry name" value="Duplicated hybrid motif"/>
    <property type="match status" value="1"/>
</dbReference>
<dbReference type="InterPro" id="IPR050570">
    <property type="entry name" value="Cell_wall_metabolism_enzyme"/>
</dbReference>
<name>A0ABT6Q0M1_9PROT</name>
<comment type="caution">
    <text evidence="9">The sequence shown here is derived from an EMBL/GenBank/DDBJ whole genome shotgun (WGS) entry which is preliminary data.</text>
</comment>
<organism evidence="9 10">
    <name type="scientific">Commensalibacter oyaizuii</name>
    <dbReference type="NCBI Taxonomy" id="3043873"/>
    <lineage>
        <taxon>Bacteria</taxon>
        <taxon>Pseudomonadati</taxon>
        <taxon>Pseudomonadota</taxon>
        <taxon>Alphaproteobacteria</taxon>
        <taxon>Acetobacterales</taxon>
        <taxon>Acetobacteraceae</taxon>
    </lineage>
</organism>
<comment type="cofactor">
    <cofactor evidence="1">
        <name>Zn(2+)</name>
        <dbReference type="ChEBI" id="CHEBI:29105"/>
    </cofactor>
</comment>
<dbReference type="Proteomes" id="UP001431634">
    <property type="component" value="Unassembled WGS sequence"/>
</dbReference>
<evidence type="ECO:0000256" key="2">
    <source>
        <dbReference type="ARBA" id="ARBA00022670"/>
    </source>
</evidence>
<evidence type="ECO:0000256" key="7">
    <source>
        <dbReference type="SAM" id="Coils"/>
    </source>
</evidence>
<accession>A0ABT6Q0M1</accession>
<evidence type="ECO:0000259" key="8">
    <source>
        <dbReference type="Pfam" id="PF01551"/>
    </source>
</evidence>
<keyword evidence="4" id="KW-0378">Hydrolase</keyword>
<keyword evidence="6" id="KW-0482">Metalloprotease</keyword>
<dbReference type="Gene3D" id="2.70.70.10">
    <property type="entry name" value="Glucose Permease (Domain IIA)"/>
    <property type="match status" value="1"/>
</dbReference>
<sequence>MRFFFNYPIQDTLPLSKQVLTFALRGGCIFLLTTSFNSFSSAQSSKTEKTLSAKEAVQKAKEAQQALLKQKQQAAGRLQTLKKQKDEAIKKATKDKAKAEKLNNDMLKATQALQETEQKSAQLSEKIETLKLQIKALNKKLQEESKQFSKFLPLIERLSLYPTDTLLAAPINSSRSTIGLSVIRGISGELEKKAKLIHQHKTELDTLQTQLQDKTKELDNLYKQQETQRDVLAKATKQARLIQQRSSATAFKVSQEAAQAAEKANNLNDAIRKITASRMAAEKRLQAEIRAAEQAKNHAKAEAARKEIKTLATKESGPGLQAVPGKGGSGAPVAGSVITLWGSHTDAGPAQGITYAPQSQASVRAPCGGQIEFAGAFRGYGQMVILNCGKNYRFVLAGMGALNVGVGQSVSKGIMIGRMPSWSGGNTGRPTLFVQLRRGERVINPSPFL</sequence>
<keyword evidence="7" id="KW-0175">Coiled coil</keyword>
<dbReference type="PANTHER" id="PTHR21666">
    <property type="entry name" value="PEPTIDASE-RELATED"/>
    <property type="match status" value="1"/>
</dbReference>
<keyword evidence="2" id="KW-0645">Protease</keyword>
<gene>
    <name evidence="9" type="ORF">QJV27_04480</name>
</gene>
<protein>
    <submittedName>
        <fullName evidence="9">Peptidoglycan DD-metalloendopeptidase family protein</fullName>
    </submittedName>
</protein>